<protein>
    <submittedName>
        <fullName evidence="2">Uncharacterized protein</fullName>
    </submittedName>
</protein>
<accession>A0ABP0EZ40</accession>
<reference evidence="2 3" key="1">
    <citation type="submission" date="2024-02" db="EMBL/GenBank/DDBJ databases">
        <authorList>
            <person name="Daric V."/>
            <person name="Darras S."/>
        </authorList>
    </citation>
    <scope>NUCLEOTIDE SEQUENCE [LARGE SCALE GENOMIC DNA]</scope>
</reference>
<comment type="caution">
    <text evidence="2">The sequence shown here is derived from an EMBL/GenBank/DDBJ whole genome shotgun (WGS) entry which is preliminary data.</text>
</comment>
<feature type="transmembrane region" description="Helical" evidence="1">
    <location>
        <begin position="27"/>
        <end position="56"/>
    </location>
</feature>
<keyword evidence="3" id="KW-1185">Reference proteome</keyword>
<proteinExistence type="predicted"/>
<name>A0ABP0EZ40_CLALP</name>
<keyword evidence="1" id="KW-0472">Membrane</keyword>
<evidence type="ECO:0000313" key="3">
    <source>
        <dbReference type="Proteomes" id="UP001642483"/>
    </source>
</evidence>
<evidence type="ECO:0000256" key="1">
    <source>
        <dbReference type="SAM" id="Phobius"/>
    </source>
</evidence>
<dbReference type="Proteomes" id="UP001642483">
    <property type="component" value="Unassembled WGS sequence"/>
</dbReference>
<keyword evidence="1" id="KW-0812">Transmembrane</keyword>
<gene>
    <name evidence="2" type="ORF">CVLEPA_LOCUS701</name>
</gene>
<sequence>MKSSTAMCEHNRKLQLRLQRRSSWRRIQFVLVGAPMLVVFVLSGLVAVLLVALVIIRIYKSKQVLKSTLTATGGNNNRAFVSDKNTILPAGNNAEPCETVEVSL</sequence>
<organism evidence="2 3">
    <name type="scientific">Clavelina lepadiformis</name>
    <name type="common">Light-bulb sea squirt</name>
    <name type="synonym">Ascidia lepadiformis</name>
    <dbReference type="NCBI Taxonomy" id="159417"/>
    <lineage>
        <taxon>Eukaryota</taxon>
        <taxon>Metazoa</taxon>
        <taxon>Chordata</taxon>
        <taxon>Tunicata</taxon>
        <taxon>Ascidiacea</taxon>
        <taxon>Aplousobranchia</taxon>
        <taxon>Clavelinidae</taxon>
        <taxon>Clavelina</taxon>
    </lineage>
</organism>
<dbReference type="EMBL" id="CAWYQH010000001">
    <property type="protein sequence ID" value="CAK8671653.1"/>
    <property type="molecule type" value="Genomic_DNA"/>
</dbReference>
<evidence type="ECO:0000313" key="2">
    <source>
        <dbReference type="EMBL" id="CAK8671653.1"/>
    </source>
</evidence>
<keyword evidence="1" id="KW-1133">Transmembrane helix</keyword>